<organism evidence="1 2">
    <name type="scientific">Leucobacter viscericola</name>
    <dbReference type="NCBI Taxonomy" id="2714935"/>
    <lineage>
        <taxon>Bacteria</taxon>
        <taxon>Bacillati</taxon>
        <taxon>Actinomycetota</taxon>
        <taxon>Actinomycetes</taxon>
        <taxon>Micrococcales</taxon>
        <taxon>Microbacteriaceae</taxon>
        <taxon>Leucobacter</taxon>
    </lineage>
</organism>
<gene>
    <name evidence="1" type="ORF">G7068_09475</name>
</gene>
<dbReference type="KEGG" id="lvi:G7068_09475"/>
<dbReference type="AlphaFoldDB" id="A0A6G7XFS6"/>
<proteinExistence type="predicted"/>
<sequence length="179" mass="19647">MKAGMNVTDIPVTKQYFLEIADQMRAQPIVSYSLSGLGPGVYVEFPLNGEQHHAWVGYWSSSKSPLLGSADVIVATAPAEEIDNLLWRLHLGDRDSWMPVQGAIVLEGSQGDSDMRLWAVDSDTVAATALDDETVIVVVSRGGETLLQERRVTSINDPEPFIAQWASRAIQGLEQQPRK</sequence>
<protein>
    <submittedName>
        <fullName evidence="1">Uncharacterized protein</fullName>
    </submittedName>
</protein>
<evidence type="ECO:0000313" key="2">
    <source>
        <dbReference type="Proteomes" id="UP000502677"/>
    </source>
</evidence>
<evidence type="ECO:0000313" key="1">
    <source>
        <dbReference type="EMBL" id="QIK63403.1"/>
    </source>
</evidence>
<reference evidence="1 2" key="1">
    <citation type="submission" date="2020-03" db="EMBL/GenBank/DDBJ databases">
        <title>Leucobacter sp. nov., isolated from beetles.</title>
        <authorList>
            <person name="Hyun D.-W."/>
            <person name="Bae J.-W."/>
        </authorList>
    </citation>
    <scope>NUCLEOTIDE SEQUENCE [LARGE SCALE GENOMIC DNA]</scope>
    <source>
        <strain evidence="1 2">HDW9C</strain>
    </source>
</reference>
<dbReference type="EMBL" id="CP049863">
    <property type="protein sequence ID" value="QIK63403.1"/>
    <property type="molecule type" value="Genomic_DNA"/>
</dbReference>
<name>A0A6G7XFS6_9MICO</name>
<dbReference type="Proteomes" id="UP000502677">
    <property type="component" value="Chromosome"/>
</dbReference>
<dbReference type="RefSeq" id="WP_166291474.1">
    <property type="nucleotide sequence ID" value="NZ_CP049863.1"/>
</dbReference>
<keyword evidence="2" id="KW-1185">Reference proteome</keyword>
<accession>A0A6G7XFS6</accession>